<protein>
    <submittedName>
        <fullName evidence="1">Uncharacterized protein</fullName>
    </submittedName>
</protein>
<evidence type="ECO:0000313" key="2">
    <source>
        <dbReference type="Proteomes" id="UP000766698"/>
    </source>
</evidence>
<proteinExistence type="predicted"/>
<gene>
    <name evidence="1" type="ORF">GL263_03950</name>
</gene>
<evidence type="ECO:0000313" key="1">
    <source>
        <dbReference type="EMBL" id="MBB1242730.1"/>
    </source>
</evidence>
<dbReference type="EMBL" id="WMLF01000032">
    <property type="protein sequence ID" value="MBB1242730.1"/>
    <property type="molecule type" value="Genomic_DNA"/>
</dbReference>
<reference evidence="2" key="1">
    <citation type="journal article" date="2020" name="Syst. Appl. Microbiol.">
        <title>Streptomyces alkaliterrae sp. nov., isolated from an alkaline soil, and emended descriptions of Streptomyces alkaliphilus, Streptomyces calidiresistens and Streptomyces durbertensis.</title>
        <authorList>
            <person name="Swiecimska M."/>
            <person name="Golinska P."/>
            <person name="Nouioui I."/>
            <person name="Wypij M."/>
            <person name="Rai M."/>
            <person name="Sangal V."/>
            <person name="Goodfellow M."/>
        </authorList>
    </citation>
    <scope>NUCLEOTIDE SEQUENCE [LARGE SCALE GENOMIC DNA]</scope>
    <source>
        <strain evidence="2">DSM 104538</strain>
    </source>
</reference>
<organism evidence="1 2">
    <name type="scientific">Streptomyces durbertensis</name>
    <dbReference type="NCBI Taxonomy" id="2448886"/>
    <lineage>
        <taxon>Bacteria</taxon>
        <taxon>Bacillati</taxon>
        <taxon>Actinomycetota</taxon>
        <taxon>Actinomycetes</taxon>
        <taxon>Kitasatosporales</taxon>
        <taxon>Streptomycetaceae</taxon>
        <taxon>Streptomyces</taxon>
    </lineage>
</organism>
<sequence>MISLPLFLLAGGATWLFWRSDMRSGVLIAALVCGYALATSPLAGALNNIGSGIATAVQNAGDDQAASSR</sequence>
<accession>A0ABR6ECK2</accession>
<keyword evidence="2" id="KW-1185">Reference proteome</keyword>
<dbReference type="RefSeq" id="WP_182854149.1">
    <property type="nucleotide sequence ID" value="NZ_WMLF01000032.1"/>
</dbReference>
<name>A0ABR6ECK2_9ACTN</name>
<comment type="caution">
    <text evidence="1">The sequence shown here is derived from an EMBL/GenBank/DDBJ whole genome shotgun (WGS) entry which is preliminary data.</text>
</comment>
<dbReference type="Proteomes" id="UP000766698">
    <property type="component" value="Unassembled WGS sequence"/>
</dbReference>